<name>Q98RA3_MYCPU</name>
<dbReference type="GO" id="GO:0005524">
    <property type="term" value="F:ATP binding"/>
    <property type="evidence" value="ECO:0007669"/>
    <property type="project" value="UniProtKB-KW"/>
</dbReference>
<evidence type="ECO:0000259" key="1">
    <source>
        <dbReference type="PROSITE" id="PS50893"/>
    </source>
</evidence>
<keyword evidence="2" id="KW-0547">Nucleotide-binding</keyword>
<feature type="domain" description="ABC transporter" evidence="1">
    <location>
        <begin position="1"/>
        <end position="213"/>
    </location>
</feature>
<organism evidence="3">
    <name type="scientific">Mycoplasmopsis pulmonis (strain UAB CTIP)</name>
    <name type="common">Mycoplasma pulmonis</name>
    <dbReference type="NCBI Taxonomy" id="272635"/>
    <lineage>
        <taxon>Bacteria</taxon>
        <taxon>Bacillati</taxon>
        <taxon>Mycoplasmatota</taxon>
        <taxon>Mycoplasmoidales</taxon>
        <taxon>Metamycoplasmataceae</taxon>
        <taxon>Mycoplasmopsis</taxon>
    </lineage>
</organism>
<dbReference type="HOGENOM" id="CLU_000604_1_22_14"/>
<evidence type="ECO:0000313" key="3">
    <source>
        <dbReference type="Proteomes" id="UP000000528"/>
    </source>
</evidence>
<protein>
    <submittedName>
        <fullName evidence="2">ABC TRANSPORTER ATP-BINDING PROTEIN</fullName>
    </submittedName>
</protein>
<dbReference type="KEGG" id="mpu:MYPU_1070"/>
<dbReference type="GO" id="GO:0005886">
    <property type="term" value="C:plasma membrane"/>
    <property type="evidence" value="ECO:0007669"/>
    <property type="project" value="TreeGrafter"/>
</dbReference>
<dbReference type="GO" id="GO:0016887">
    <property type="term" value="F:ATP hydrolysis activity"/>
    <property type="evidence" value="ECO:0007669"/>
    <property type="project" value="InterPro"/>
</dbReference>
<evidence type="ECO:0000313" key="2">
    <source>
        <dbReference type="EMBL" id="CAC13280.1"/>
    </source>
</evidence>
<dbReference type="SUPFAM" id="SSF52540">
    <property type="entry name" value="P-loop containing nucleoside triphosphate hydrolases"/>
    <property type="match status" value="1"/>
</dbReference>
<accession>Q98RA3</accession>
<dbReference type="Gene3D" id="3.40.50.300">
    <property type="entry name" value="P-loop containing nucleotide triphosphate hydrolases"/>
    <property type="match status" value="1"/>
</dbReference>
<dbReference type="InterPro" id="IPR027417">
    <property type="entry name" value="P-loop_NTPase"/>
</dbReference>
<dbReference type="STRING" id="272635.gene:17576688"/>
<gene>
    <name evidence="2" type="ordered locus">MYPU_1070</name>
</gene>
<dbReference type="eggNOG" id="COG1136">
    <property type="taxonomic scope" value="Bacteria"/>
</dbReference>
<dbReference type="PANTHER" id="PTHR24220">
    <property type="entry name" value="IMPORT ATP-BINDING PROTEIN"/>
    <property type="match status" value="1"/>
</dbReference>
<reference evidence="2 3" key="1">
    <citation type="journal article" date="2001" name="Nucleic Acids Res.">
        <title>The complete genome sequence of the murine respiratory pathogen Mycoplasma pulmonis.</title>
        <authorList>
            <person name="Chambaud I."/>
            <person name="Heilig R."/>
            <person name="Ferris S."/>
            <person name="Barbe V."/>
            <person name="Samson D."/>
            <person name="Galisson F."/>
            <person name="Moszer I."/>
            <person name="Dybvig K."/>
            <person name="Wroblewski H."/>
            <person name="Viari A."/>
            <person name="Rocha E.P.C."/>
            <person name="Blanchard A."/>
        </authorList>
    </citation>
    <scope>NUCLEOTIDE SEQUENCE [LARGE SCALE GENOMIC DNA]</scope>
    <source>
        <strain evidence="2 3">UAB CTIP</strain>
    </source>
</reference>
<keyword evidence="3" id="KW-1185">Reference proteome</keyword>
<dbReference type="InterPro" id="IPR015854">
    <property type="entry name" value="ABC_transpr_LolD-like"/>
</dbReference>
<dbReference type="InterPro" id="IPR003439">
    <property type="entry name" value="ABC_transporter-like_ATP-bd"/>
</dbReference>
<sequence length="217" mass="24968">MMGINLVIPDKSHIAIVGDEFSGKTAILKSLAFALDITYGEILFNGKDIMKMNKKEKKDYLLQMGFISTYPALIQDISPYENLKNYLRGYKSKFHSFFGLLSKKQEQQIIDAFTELDILKYSFAKTETLSPTSQKRVEIAKFLVSDIKIILADDPTNYLDNRYSEKIVEIIIKEAKKQGATLLFVSHDMKLVKKYFKNVYKIDQQSKTVELKIKPKT</sequence>
<dbReference type="Proteomes" id="UP000000528">
    <property type="component" value="Chromosome"/>
</dbReference>
<dbReference type="Pfam" id="PF00005">
    <property type="entry name" value="ABC_tran"/>
    <property type="match status" value="1"/>
</dbReference>
<dbReference type="AlphaFoldDB" id="Q98RA3"/>
<keyword evidence="2" id="KW-0067">ATP-binding</keyword>
<dbReference type="PIR" id="C90525">
    <property type="entry name" value="C90525"/>
</dbReference>
<proteinExistence type="predicted"/>
<dbReference type="EMBL" id="AL445563">
    <property type="protein sequence ID" value="CAC13280.1"/>
    <property type="molecule type" value="Genomic_DNA"/>
</dbReference>
<dbReference type="PROSITE" id="PS50893">
    <property type="entry name" value="ABC_TRANSPORTER_2"/>
    <property type="match status" value="1"/>
</dbReference>
<dbReference type="GO" id="GO:0022857">
    <property type="term" value="F:transmembrane transporter activity"/>
    <property type="evidence" value="ECO:0007669"/>
    <property type="project" value="TreeGrafter"/>
</dbReference>